<evidence type="ECO:0000313" key="5">
    <source>
        <dbReference type="Proteomes" id="UP000010847"/>
    </source>
</evidence>
<dbReference type="InterPro" id="IPR016181">
    <property type="entry name" value="Acyl_CoA_acyltransferase"/>
</dbReference>
<reference evidence="4 5" key="1">
    <citation type="submission" date="2013-12" db="EMBL/GenBank/DDBJ databases">
        <authorList>
            <consortium name="DOE Joint Genome Institute"/>
            <person name="Smidt H."/>
            <person name="Huntemann M."/>
            <person name="Han J."/>
            <person name="Chen A."/>
            <person name="Kyrpides N."/>
            <person name="Mavromatis K."/>
            <person name="Markowitz V."/>
            <person name="Palaniappan K."/>
            <person name="Ivanova N."/>
            <person name="Schaumberg A."/>
            <person name="Pati A."/>
            <person name="Liolios K."/>
            <person name="Nordberg H.P."/>
            <person name="Cantor M.N."/>
            <person name="Hua S.X."/>
            <person name="Woyke T."/>
        </authorList>
    </citation>
    <scope>NUCLEOTIDE SEQUENCE [LARGE SCALE GENOMIC DNA]</scope>
    <source>
        <strain evidence="5">DSM 15288</strain>
    </source>
</reference>
<dbReference type="InterPro" id="IPR050680">
    <property type="entry name" value="YpeA/RimI_acetyltransf"/>
</dbReference>
<protein>
    <submittedName>
        <fullName evidence="4">GNAT family acetyltransferase</fullName>
    </submittedName>
</protein>
<accession>W0E7P3</accession>
<dbReference type="Pfam" id="PF00583">
    <property type="entry name" value="Acetyltransf_1"/>
    <property type="match status" value="1"/>
</dbReference>
<dbReference type="EMBL" id="CP007032">
    <property type="protein sequence ID" value="AHF06880.1"/>
    <property type="molecule type" value="Genomic_DNA"/>
</dbReference>
<feature type="domain" description="N-acetyltransferase" evidence="3">
    <location>
        <begin position="2"/>
        <end position="147"/>
    </location>
</feature>
<name>W0E7P3_9FIRM</name>
<keyword evidence="1 4" id="KW-0808">Transferase</keyword>
<dbReference type="PANTHER" id="PTHR43420">
    <property type="entry name" value="ACETYLTRANSFERASE"/>
    <property type="match status" value="1"/>
</dbReference>
<gene>
    <name evidence="4" type="ORF">DESME_07225</name>
</gene>
<keyword evidence="5" id="KW-1185">Reference proteome</keyword>
<dbReference type="CDD" id="cd04301">
    <property type="entry name" value="NAT_SF"/>
    <property type="match status" value="1"/>
</dbReference>
<dbReference type="PANTHER" id="PTHR43420:SF44">
    <property type="entry name" value="ACETYLTRANSFERASE YPEA"/>
    <property type="match status" value="1"/>
</dbReference>
<dbReference type="HOGENOM" id="CLU_1025761_0_0_9"/>
<dbReference type="InterPro" id="IPR000182">
    <property type="entry name" value="GNAT_dom"/>
</dbReference>
<evidence type="ECO:0000256" key="2">
    <source>
        <dbReference type="ARBA" id="ARBA00023315"/>
    </source>
</evidence>
<dbReference type="PROSITE" id="PS51186">
    <property type="entry name" value="GNAT"/>
    <property type="match status" value="1"/>
</dbReference>
<dbReference type="eggNOG" id="COG0456">
    <property type="taxonomic scope" value="Bacteria"/>
</dbReference>
<dbReference type="OrthoDB" id="4228396at2"/>
<organism evidence="4 5">
    <name type="scientific">Desulfitobacterium metallireducens DSM 15288</name>
    <dbReference type="NCBI Taxonomy" id="871968"/>
    <lineage>
        <taxon>Bacteria</taxon>
        <taxon>Bacillati</taxon>
        <taxon>Bacillota</taxon>
        <taxon>Clostridia</taxon>
        <taxon>Eubacteriales</taxon>
        <taxon>Desulfitobacteriaceae</taxon>
        <taxon>Desulfitobacterium</taxon>
    </lineage>
</organism>
<sequence>MVELTTLEGSDLSLLTETWNRCWQGYFYEMFFNEENLRIWIEHGQIKLNHSIALREHGKIVGFTFLSQTDYEGWIAGTAIDPQYRGRGLFAPMLQAQINLARSIGLRRIYLEVLSRNYAQYTYKSQGFRFVRDLHLYRLTPGTIKLDHARSPYINFQSVDLSAYFLTRKKAGFIPSWQRRAHYLKRYTSINAWLNSQETAGMLYGGVEGKTLLDAWAAYDDAAQELLSFLNEHNYGEFSLNNQPQDSVMRMLTFAGIHPTDLLYEMICEFDR</sequence>
<dbReference type="SUPFAM" id="SSF55729">
    <property type="entry name" value="Acyl-CoA N-acyltransferases (Nat)"/>
    <property type="match status" value="1"/>
</dbReference>
<keyword evidence="2" id="KW-0012">Acyltransferase</keyword>
<proteinExistence type="predicted"/>
<dbReference type="KEGG" id="dmt:DESME_07225"/>
<dbReference type="STRING" id="871968.DESME_07225"/>
<dbReference type="AlphaFoldDB" id="W0E7P3"/>
<evidence type="ECO:0000313" key="4">
    <source>
        <dbReference type="EMBL" id="AHF06880.1"/>
    </source>
</evidence>
<evidence type="ECO:0000256" key="1">
    <source>
        <dbReference type="ARBA" id="ARBA00022679"/>
    </source>
</evidence>
<dbReference type="Proteomes" id="UP000010847">
    <property type="component" value="Chromosome"/>
</dbReference>
<evidence type="ECO:0000259" key="3">
    <source>
        <dbReference type="PROSITE" id="PS51186"/>
    </source>
</evidence>
<dbReference type="GO" id="GO:0016747">
    <property type="term" value="F:acyltransferase activity, transferring groups other than amino-acyl groups"/>
    <property type="evidence" value="ECO:0007669"/>
    <property type="project" value="InterPro"/>
</dbReference>
<dbReference type="Gene3D" id="3.40.630.30">
    <property type="match status" value="1"/>
</dbReference>
<dbReference type="RefSeq" id="WP_006715437.1">
    <property type="nucleotide sequence ID" value="NZ_CP007032.1"/>
</dbReference>